<dbReference type="RefSeq" id="WP_120073687.1">
    <property type="nucleotide sequence ID" value="NZ_CP126113.1"/>
</dbReference>
<feature type="transmembrane region" description="Helical" evidence="6">
    <location>
        <begin position="221"/>
        <end position="242"/>
    </location>
</feature>
<feature type="transmembrane region" description="Helical" evidence="6">
    <location>
        <begin position="166"/>
        <end position="185"/>
    </location>
</feature>
<proteinExistence type="predicted"/>
<evidence type="ECO:0000256" key="5">
    <source>
        <dbReference type="ARBA" id="ARBA00023136"/>
    </source>
</evidence>
<evidence type="ECO:0000256" key="2">
    <source>
        <dbReference type="ARBA" id="ARBA00022475"/>
    </source>
</evidence>
<dbReference type="EMBL" id="QYTU02000024">
    <property type="protein sequence ID" value="RWR08626.1"/>
    <property type="molecule type" value="Genomic_DNA"/>
</dbReference>
<sequence>MKSKSFRFLWIGQLFANLGDVFYVVGLISILYTVTESVMYLALLPFLNTFGRFISSFISPLLLNRYRLKLLLINSQLSKTTILLILAFWVSFQSSLGIWFIVCCILLIAFFDGWAMPATDALIPRLVKESELLKANSFMSVINETVQLGGWAMGGILVALINGQNVIWLTFVLFVLSTVMMIRIVDDTPFQVKDEKQKTFETLKEGWFIIWKNPTFRSIHVMIFMEAMANVVWVAAILYVFVNEVLNVTEAWWGYINTAFFLGLILGGVICSRFSLKIEKIMRKTVLFSSFGVSIITFLFGLNSIAWVALILVAFSGFIDQIKGITIRTYLQKEAAAEDLPKIYSAQYSMVTLVFGFSTLAFGGIAEFSVQLAFLISGLLLTGSAIYMLIVKKRFPDNYTLE</sequence>
<feature type="transmembrane region" description="Helical" evidence="6">
    <location>
        <begin position="372"/>
        <end position="391"/>
    </location>
</feature>
<evidence type="ECO:0000256" key="1">
    <source>
        <dbReference type="ARBA" id="ARBA00004651"/>
    </source>
</evidence>
<dbReference type="Gene3D" id="1.20.1250.20">
    <property type="entry name" value="MFS general substrate transporter like domains"/>
    <property type="match status" value="1"/>
</dbReference>
<evidence type="ECO:0000313" key="8">
    <source>
        <dbReference type="Proteomes" id="UP000273811"/>
    </source>
</evidence>
<gene>
    <name evidence="7" type="ORF">D4N35_011500</name>
</gene>
<dbReference type="SUPFAM" id="SSF103473">
    <property type="entry name" value="MFS general substrate transporter"/>
    <property type="match status" value="1"/>
</dbReference>
<feature type="transmembrane region" description="Helical" evidence="6">
    <location>
        <begin position="286"/>
        <end position="302"/>
    </location>
</feature>
<dbReference type="GO" id="GO:0022857">
    <property type="term" value="F:transmembrane transporter activity"/>
    <property type="evidence" value="ECO:0007669"/>
    <property type="project" value="InterPro"/>
</dbReference>
<feature type="transmembrane region" description="Helical" evidence="6">
    <location>
        <begin position="343"/>
        <end position="366"/>
    </location>
</feature>
<feature type="transmembrane region" description="Helical" evidence="6">
    <location>
        <begin position="254"/>
        <end position="274"/>
    </location>
</feature>
<comment type="caution">
    <text evidence="7">The sequence shown here is derived from an EMBL/GenBank/DDBJ whole genome shotgun (WGS) entry which is preliminary data.</text>
</comment>
<reference evidence="7" key="1">
    <citation type="submission" date="2018-12" db="EMBL/GenBank/DDBJ databases">
        <authorList>
            <person name="Sun L."/>
            <person name="Chen Z."/>
        </authorList>
    </citation>
    <scope>NUCLEOTIDE SEQUENCE [LARGE SCALE GENOMIC DNA]</scope>
    <source>
        <strain evidence="7">DSM 16012</strain>
    </source>
</reference>
<accession>A0A443IQH4</accession>
<feature type="transmembrane region" description="Helical" evidence="6">
    <location>
        <begin position="137"/>
        <end position="160"/>
    </location>
</feature>
<dbReference type="CDD" id="cd06173">
    <property type="entry name" value="MFS_MefA_like"/>
    <property type="match status" value="1"/>
</dbReference>
<keyword evidence="2" id="KW-1003">Cell membrane</keyword>
<protein>
    <submittedName>
        <fullName evidence="7">MFS transporter</fullName>
    </submittedName>
</protein>
<feature type="transmembrane region" description="Helical" evidence="6">
    <location>
        <begin position="7"/>
        <end position="32"/>
    </location>
</feature>
<keyword evidence="3 6" id="KW-0812">Transmembrane</keyword>
<name>A0A443IQH4_9BACI</name>
<dbReference type="AlphaFoldDB" id="A0A443IQH4"/>
<evidence type="ECO:0000256" key="6">
    <source>
        <dbReference type="SAM" id="Phobius"/>
    </source>
</evidence>
<evidence type="ECO:0000256" key="3">
    <source>
        <dbReference type="ARBA" id="ARBA00022692"/>
    </source>
</evidence>
<evidence type="ECO:0000313" key="7">
    <source>
        <dbReference type="EMBL" id="RWR08626.1"/>
    </source>
</evidence>
<feature type="transmembrane region" description="Helical" evidence="6">
    <location>
        <begin position="38"/>
        <end position="63"/>
    </location>
</feature>
<feature type="transmembrane region" description="Helical" evidence="6">
    <location>
        <begin position="70"/>
        <end position="90"/>
    </location>
</feature>
<dbReference type="PANTHER" id="PTHR23513:SF19">
    <property type="entry name" value="MAJOR FACILITATOR SUPERFAMILY (MFS) PROFILE DOMAIN-CONTAINING PROTEIN"/>
    <property type="match status" value="1"/>
</dbReference>
<feature type="transmembrane region" description="Helical" evidence="6">
    <location>
        <begin position="96"/>
        <end position="116"/>
    </location>
</feature>
<dbReference type="Pfam" id="PF07690">
    <property type="entry name" value="MFS_1"/>
    <property type="match status" value="1"/>
</dbReference>
<keyword evidence="5 6" id="KW-0472">Membrane</keyword>
<dbReference type="OrthoDB" id="2351575at2"/>
<dbReference type="GO" id="GO:0005886">
    <property type="term" value="C:plasma membrane"/>
    <property type="evidence" value="ECO:0007669"/>
    <property type="project" value="UniProtKB-SubCell"/>
</dbReference>
<keyword evidence="8" id="KW-1185">Reference proteome</keyword>
<dbReference type="InterPro" id="IPR011701">
    <property type="entry name" value="MFS"/>
</dbReference>
<comment type="subcellular location">
    <subcellularLocation>
        <location evidence="1">Cell membrane</location>
        <topology evidence="1">Multi-pass membrane protein</topology>
    </subcellularLocation>
</comment>
<dbReference type="PANTHER" id="PTHR23513">
    <property type="entry name" value="INTEGRAL MEMBRANE EFFLUX PROTEIN-RELATED"/>
    <property type="match status" value="1"/>
</dbReference>
<dbReference type="Proteomes" id="UP000273811">
    <property type="component" value="Unassembled WGS sequence"/>
</dbReference>
<evidence type="ECO:0000256" key="4">
    <source>
        <dbReference type="ARBA" id="ARBA00022989"/>
    </source>
</evidence>
<organism evidence="7 8">
    <name type="scientific">Siminovitchia fortis</name>
    <dbReference type="NCBI Taxonomy" id="254758"/>
    <lineage>
        <taxon>Bacteria</taxon>
        <taxon>Bacillati</taxon>
        <taxon>Bacillota</taxon>
        <taxon>Bacilli</taxon>
        <taxon>Bacillales</taxon>
        <taxon>Bacillaceae</taxon>
        <taxon>Siminovitchia</taxon>
    </lineage>
</organism>
<dbReference type="InterPro" id="IPR036259">
    <property type="entry name" value="MFS_trans_sf"/>
</dbReference>
<keyword evidence="4 6" id="KW-1133">Transmembrane helix</keyword>